<organism evidence="2 3">
    <name type="scientific">Strongylus vulgaris</name>
    <name type="common">Blood worm</name>
    <dbReference type="NCBI Taxonomy" id="40348"/>
    <lineage>
        <taxon>Eukaryota</taxon>
        <taxon>Metazoa</taxon>
        <taxon>Ecdysozoa</taxon>
        <taxon>Nematoda</taxon>
        <taxon>Chromadorea</taxon>
        <taxon>Rhabditida</taxon>
        <taxon>Rhabditina</taxon>
        <taxon>Rhabditomorpha</taxon>
        <taxon>Strongyloidea</taxon>
        <taxon>Strongylidae</taxon>
        <taxon>Strongylus</taxon>
    </lineage>
</organism>
<keyword evidence="3" id="KW-1185">Reference proteome</keyword>
<sequence>MLLRVALTPLLSSAVEASTLLVVPRPSATIFQFRGRRRTLTPSPWLPPVAERSHQDYLDDENRALLHEVVIAEKRSAICLAAASTQGCEATVAEIELPTRRVGKLF</sequence>
<evidence type="ECO:0000313" key="2">
    <source>
        <dbReference type="EMBL" id="VDM65771.1"/>
    </source>
</evidence>
<reference evidence="2 3" key="1">
    <citation type="submission" date="2018-11" db="EMBL/GenBank/DDBJ databases">
        <authorList>
            <consortium name="Pathogen Informatics"/>
        </authorList>
    </citation>
    <scope>NUCLEOTIDE SEQUENCE [LARGE SCALE GENOMIC DNA]</scope>
</reference>
<evidence type="ECO:0000256" key="1">
    <source>
        <dbReference type="SAM" id="SignalP"/>
    </source>
</evidence>
<dbReference type="EMBL" id="UYYB01001365">
    <property type="protein sequence ID" value="VDM65771.1"/>
    <property type="molecule type" value="Genomic_DNA"/>
</dbReference>
<feature type="chain" id="PRO_5018007465" description="Secreted protein" evidence="1">
    <location>
        <begin position="18"/>
        <end position="106"/>
    </location>
</feature>
<dbReference type="Proteomes" id="UP000270094">
    <property type="component" value="Unassembled WGS sequence"/>
</dbReference>
<name>A0A3P7HXK2_STRVU</name>
<protein>
    <recommendedName>
        <fullName evidence="4">Secreted protein</fullName>
    </recommendedName>
</protein>
<gene>
    <name evidence="2" type="ORF">SVUK_LOCUS769</name>
</gene>
<proteinExistence type="predicted"/>
<dbReference type="AlphaFoldDB" id="A0A3P7HXK2"/>
<keyword evidence="1" id="KW-0732">Signal</keyword>
<evidence type="ECO:0000313" key="3">
    <source>
        <dbReference type="Proteomes" id="UP000270094"/>
    </source>
</evidence>
<feature type="signal peptide" evidence="1">
    <location>
        <begin position="1"/>
        <end position="17"/>
    </location>
</feature>
<accession>A0A3P7HXK2</accession>
<evidence type="ECO:0008006" key="4">
    <source>
        <dbReference type="Google" id="ProtNLM"/>
    </source>
</evidence>